<evidence type="ECO:0000256" key="4">
    <source>
        <dbReference type="ARBA" id="ARBA00023125"/>
    </source>
</evidence>
<dbReference type="InterPro" id="IPR001789">
    <property type="entry name" value="Sig_transdc_resp-reg_receiver"/>
</dbReference>
<keyword evidence="3" id="KW-0805">Transcription regulation</keyword>
<dbReference type="Proteomes" id="UP001229486">
    <property type="component" value="Unassembled WGS sequence"/>
</dbReference>
<organism evidence="10 11">
    <name type="scientific">Paraburkholderia caledonica</name>
    <dbReference type="NCBI Taxonomy" id="134536"/>
    <lineage>
        <taxon>Bacteria</taxon>
        <taxon>Pseudomonadati</taxon>
        <taxon>Pseudomonadota</taxon>
        <taxon>Betaproteobacteria</taxon>
        <taxon>Burkholderiales</taxon>
        <taxon>Burkholderiaceae</taxon>
        <taxon>Paraburkholderia</taxon>
    </lineage>
</organism>
<dbReference type="InterPro" id="IPR039420">
    <property type="entry name" value="WalR-like"/>
</dbReference>
<dbReference type="InterPro" id="IPR011006">
    <property type="entry name" value="CheY-like_superfamily"/>
</dbReference>
<proteinExistence type="predicted"/>
<protein>
    <submittedName>
        <fullName evidence="10">DNA-binding response OmpR family regulator</fullName>
    </submittedName>
</protein>
<dbReference type="SMART" id="SM00448">
    <property type="entry name" value="REC"/>
    <property type="match status" value="1"/>
</dbReference>
<keyword evidence="4 7" id="KW-0238">DNA-binding</keyword>
<dbReference type="GO" id="GO:0000156">
    <property type="term" value="F:phosphorelay response regulator activity"/>
    <property type="evidence" value="ECO:0007669"/>
    <property type="project" value="TreeGrafter"/>
</dbReference>
<dbReference type="GO" id="GO:0005829">
    <property type="term" value="C:cytosol"/>
    <property type="evidence" value="ECO:0007669"/>
    <property type="project" value="TreeGrafter"/>
</dbReference>
<comment type="caution">
    <text evidence="10">The sequence shown here is derived from an EMBL/GenBank/DDBJ whole genome shotgun (WGS) entry which is preliminary data.</text>
</comment>
<dbReference type="Pfam" id="PF00072">
    <property type="entry name" value="Response_reg"/>
    <property type="match status" value="1"/>
</dbReference>
<dbReference type="GO" id="GO:0006355">
    <property type="term" value="P:regulation of DNA-templated transcription"/>
    <property type="evidence" value="ECO:0007669"/>
    <property type="project" value="InterPro"/>
</dbReference>
<dbReference type="InterPro" id="IPR036388">
    <property type="entry name" value="WH-like_DNA-bd_sf"/>
</dbReference>
<evidence type="ECO:0000256" key="7">
    <source>
        <dbReference type="PROSITE-ProRule" id="PRU01091"/>
    </source>
</evidence>
<gene>
    <name evidence="10" type="ORF">J2793_001881</name>
</gene>
<evidence type="ECO:0000256" key="3">
    <source>
        <dbReference type="ARBA" id="ARBA00023015"/>
    </source>
</evidence>
<evidence type="ECO:0000313" key="11">
    <source>
        <dbReference type="Proteomes" id="UP001229486"/>
    </source>
</evidence>
<dbReference type="GO" id="GO:0032993">
    <property type="term" value="C:protein-DNA complex"/>
    <property type="evidence" value="ECO:0007669"/>
    <property type="project" value="TreeGrafter"/>
</dbReference>
<dbReference type="SMART" id="SM00862">
    <property type="entry name" value="Trans_reg_C"/>
    <property type="match status" value="1"/>
</dbReference>
<keyword evidence="2" id="KW-0902">Two-component regulatory system</keyword>
<dbReference type="Gene3D" id="3.40.50.2300">
    <property type="match status" value="1"/>
</dbReference>
<evidence type="ECO:0000256" key="6">
    <source>
        <dbReference type="PROSITE-ProRule" id="PRU00169"/>
    </source>
</evidence>
<keyword evidence="5" id="KW-0804">Transcription</keyword>
<keyword evidence="1 6" id="KW-0597">Phosphoprotein</keyword>
<dbReference type="InterPro" id="IPR001867">
    <property type="entry name" value="OmpR/PhoB-type_DNA-bd"/>
</dbReference>
<evidence type="ECO:0000256" key="1">
    <source>
        <dbReference type="ARBA" id="ARBA00022553"/>
    </source>
</evidence>
<dbReference type="CDD" id="cd00383">
    <property type="entry name" value="trans_reg_C"/>
    <property type="match status" value="1"/>
</dbReference>
<evidence type="ECO:0000256" key="5">
    <source>
        <dbReference type="ARBA" id="ARBA00023163"/>
    </source>
</evidence>
<feature type="domain" description="Response regulatory" evidence="8">
    <location>
        <begin position="43"/>
        <end position="157"/>
    </location>
</feature>
<feature type="modified residue" description="4-aspartylphosphate" evidence="6">
    <location>
        <position position="92"/>
    </location>
</feature>
<dbReference type="PROSITE" id="PS51755">
    <property type="entry name" value="OMPR_PHOB"/>
    <property type="match status" value="1"/>
</dbReference>
<name>A0AB73I8U7_9BURK</name>
<reference evidence="10" key="1">
    <citation type="submission" date="2023-07" db="EMBL/GenBank/DDBJ databases">
        <title>Sorghum-associated microbial communities from plants grown in Nebraska, USA.</title>
        <authorList>
            <person name="Schachtman D."/>
        </authorList>
    </citation>
    <scope>NUCLEOTIDE SEQUENCE</scope>
    <source>
        <strain evidence="10">DS1061</strain>
    </source>
</reference>
<dbReference type="PANTHER" id="PTHR48111">
    <property type="entry name" value="REGULATOR OF RPOS"/>
    <property type="match status" value="1"/>
</dbReference>
<dbReference type="Gene3D" id="6.10.250.690">
    <property type="match status" value="1"/>
</dbReference>
<dbReference type="PROSITE" id="PS50110">
    <property type="entry name" value="RESPONSE_REGULATORY"/>
    <property type="match status" value="1"/>
</dbReference>
<dbReference type="Pfam" id="PF00486">
    <property type="entry name" value="Trans_reg_C"/>
    <property type="match status" value="1"/>
</dbReference>
<sequence>MQKNPKPPALRDSLYFATTGERAALSANVIIEQGPAMSDTPIQVLLVDDDSDLRDLLRTFFQQRGIEISVLHDANQLARRLERERPSIVVLDLMMPGVDGLSALRQLRASGDTIPVIMLTARAEGVDRVIGLELGADDYLGKPFMPQELLARIHAVLRRHAQPAAPAATPVEKREALRFGSFRLDFASRTLFRKDEPLKLTGSEYALLEVLAQHPMQTLSRSKLVDLLHGPHSEVTERGIDVPVWRLRRLLEDDPANPRRIQTVRGIGYMFVPGSSDDEKSL</sequence>
<accession>A0AB73I8U7</accession>
<dbReference type="SUPFAM" id="SSF46894">
    <property type="entry name" value="C-terminal effector domain of the bipartite response regulators"/>
    <property type="match status" value="1"/>
</dbReference>
<dbReference type="Gene3D" id="1.10.10.10">
    <property type="entry name" value="Winged helix-like DNA-binding domain superfamily/Winged helix DNA-binding domain"/>
    <property type="match status" value="1"/>
</dbReference>
<dbReference type="GO" id="GO:0000976">
    <property type="term" value="F:transcription cis-regulatory region binding"/>
    <property type="evidence" value="ECO:0007669"/>
    <property type="project" value="TreeGrafter"/>
</dbReference>
<evidence type="ECO:0000256" key="2">
    <source>
        <dbReference type="ARBA" id="ARBA00023012"/>
    </source>
</evidence>
<dbReference type="AlphaFoldDB" id="A0AB73I8U7"/>
<evidence type="ECO:0000259" key="8">
    <source>
        <dbReference type="PROSITE" id="PS50110"/>
    </source>
</evidence>
<dbReference type="InterPro" id="IPR016032">
    <property type="entry name" value="Sig_transdc_resp-reg_C-effctor"/>
</dbReference>
<dbReference type="PANTHER" id="PTHR48111:SF4">
    <property type="entry name" value="DNA-BINDING DUAL TRANSCRIPTIONAL REGULATOR OMPR"/>
    <property type="match status" value="1"/>
</dbReference>
<dbReference type="EMBL" id="JAURTK010000002">
    <property type="protein sequence ID" value="MDP9646448.1"/>
    <property type="molecule type" value="Genomic_DNA"/>
</dbReference>
<feature type="DNA-binding region" description="OmpR/PhoB-type" evidence="7">
    <location>
        <begin position="174"/>
        <end position="273"/>
    </location>
</feature>
<feature type="domain" description="OmpR/PhoB-type" evidence="9">
    <location>
        <begin position="174"/>
        <end position="273"/>
    </location>
</feature>
<evidence type="ECO:0000259" key="9">
    <source>
        <dbReference type="PROSITE" id="PS51755"/>
    </source>
</evidence>
<evidence type="ECO:0000313" key="10">
    <source>
        <dbReference type="EMBL" id="MDP9646448.1"/>
    </source>
</evidence>
<dbReference type="SUPFAM" id="SSF52172">
    <property type="entry name" value="CheY-like"/>
    <property type="match status" value="1"/>
</dbReference>